<dbReference type="RefSeq" id="WP_139795839.1">
    <property type="nucleotide sequence ID" value="NZ_FWXY01000016.1"/>
</dbReference>
<protein>
    <submittedName>
        <fullName evidence="1">Uncharacterized protein</fullName>
    </submittedName>
</protein>
<dbReference type="STRING" id="1121400.SAMN02746065_1169"/>
<dbReference type="EMBL" id="FWXY01000016">
    <property type="protein sequence ID" value="SMC93669.1"/>
    <property type="molecule type" value="Genomic_DNA"/>
</dbReference>
<evidence type="ECO:0000313" key="2">
    <source>
        <dbReference type="Proteomes" id="UP000192418"/>
    </source>
</evidence>
<sequence length="252" mass="28668">MSWCEHLVGAYLASSNEKRPEIGTVWEADGRTTTARSYLKTITDSHKEASRYAREASSFIQLASGILPGQWTHLGKTHFRQLYLALPEPTATELIPTLELVWLFNATDMNKIFCEGKPNGLDIYFLNPENRILKKIFLSRTKMTHLDQENHIFKGSLEDIDDFAGTIYTANHFFKTALALPAETLSELIIRPEILLPHRGKISQVGIWPNQKSGYVQMGFEIQTSQNNMVIFTKGRKQAVRQLTRQLTGKNQ</sequence>
<organism evidence="1 2">
    <name type="scientific">Desulfocicer vacuolatum DSM 3385</name>
    <dbReference type="NCBI Taxonomy" id="1121400"/>
    <lineage>
        <taxon>Bacteria</taxon>
        <taxon>Pseudomonadati</taxon>
        <taxon>Thermodesulfobacteriota</taxon>
        <taxon>Desulfobacteria</taxon>
        <taxon>Desulfobacterales</taxon>
        <taxon>Desulfobacteraceae</taxon>
        <taxon>Desulfocicer</taxon>
    </lineage>
</organism>
<name>A0A1W2D853_9BACT</name>
<keyword evidence="2" id="KW-1185">Reference proteome</keyword>
<proteinExistence type="predicted"/>
<dbReference type="OrthoDB" id="5413883at2"/>
<reference evidence="1 2" key="1">
    <citation type="submission" date="2017-04" db="EMBL/GenBank/DDBJ databases">
        <authorList>
            <person name="Afonso C.L."/>
            <person name="Miller P.J."/>
            <person name="Scott M.A."/>
            <person name="Spackman E."/>
            <person name="Goraichik I."/>
            <person name="Dimitrov K.M."/>
            <person name="Suarez D.L."/>
            <person name="Swayne D.E."/>
        </authorList>
    </citation>
    <scope>NUCLEOTIDE SEQUENCE [LARGE SCALE GENOMIC DNA]</scope>
    <source>
        <strain evidence="1 2">DSM 3385</strain>
    </source>
</reference>
<dbReference type="AlphaFoldDB" id="A0A1W2D853"/>
<accession>A0A1W2D853</accession>
<gene>
    <name evidence="1" type="ORF">SAMN02746065_1169</name>
</gene>
<evidence type="ECO:0000313" key="1">
    <source>
        <dbReference type="EMBL" id="SMC93669.1"/>
    </source>
</evidence>
<dbReference type="Proteomes" id="UP000192418">
    <property type="component" value="Unassembled WGS sequence"/>
</dbReference>